<dbReference type="SUPFAM" id="SSF56672">
    <property type="entry name" value="DNA/RNA polymerases"/>
    <property type="match status" value="1"/>
</dbReference>
<evidence type="ECO:0000256" key="5">
    <source>
        <dbReference type="ARBA" id="ARBA00022759"/>
    </source>
</evidence>
<dbReference type="GO" id="GO:0004519">
    <property type="term" value="F:endonuclease activity"/>
    <property type="evidence" value="ECO:0007669"/>
    <property type="project" value="UniProtKB-KW"/>
</dbReference>
<dbReference type="Pfam" id="PF17921">
    <property type="entry name" value="Integrase_H2C2"/>
    <property type="match status" value="1"/>
</dbReference>
<dbReference type="InterPro" id="IPR050951">
    <property type="entry name" value="Retrovirus_Pol_polyprotein"/>
</dbReference>
<gene>
    <name evidence="10" type="ORF">M513_10266</name>
</gene>
<keyword evidence="2" id="KW-0808">Transferase</keyword>
<evidence type="ECO:0000256" key="4">
    <source>
        <dbReference type="ARBA" id="ARBA00022722"/>
    </source>
</evidence>
<organism evidence="10 11">
    <name type="scientific">Trichuris suis</name>
    <name type="common">pig whipworm</name>
    <dbReference type="NCBI Taxonomy" id="68888"/>
    <lineage>
        <taxon>Eukaryota</taxon>
        <taxon>Metazoa</taxon>
        <taxon>Ecdysozoa</taxon>
        <taxon>Nematoda</taxon>
        <taxon>Enoplea</taxon>
        <taxon>Dorylaimia</taxon>
        <taxon>Trichinellida</taxon>
        <taxon>Trichuridae</taxon>
        <taxon>Trichuris</taxon>
    </lineage>
</organism>
<dbReference type="InterPro" id="IPR041373">
    <property type="entry name" value="RT_RNaseH"/>
</dbReference>
<keyword evidence="6" id="KW-0378">Hydrolase</keyword>
<dbReference type="AlphaFoldDB" id="A0A085LVA7"/>
<proteinExistence type="predicted"/>
<dbReference type="InterPro" id="IPR043502">
    <property type="entry name" value="DNA/RNA_pol_sf"/>
</dbReference>
<dbReference type="EMBL" id="KL363282">
    <property type="protein sequence ID" value="KFD48903.1"/>
    <property type="molecule type" value="Genomic_DNA"/>
</dbReference>
<reference evidence="10 11" key="1">
    <citation type="journal article" date="2014" name="Nat. Genet.">
        <title>Genome and transcriptome of the porcine whipworm Trichuris suis.</title>
        <authorList>
            <person name="Jex A.R."/>
            <person name="Nejsum P."/>
            <person name="Schwarz E.M."/>
            <person name="Hu L."/>
            <person name="Young N.D."/>
            <person name="Hall R.S."/>
            <person name="Korhonen P.K."/>
            <person name="Liao S."/>
            <person name="Thamsborg S."/>
            <person name="Xia J."/>
            <person name="Xu P."/>
            <person name="Wang S."/>
            <person name="Scheerlinck J.P."/>
            <person name="Hofmann A."/>
            <person name="Sternberg P.W."/>
            <person name="Wang J."/>
            <person name="Gasser R.B."/>
        </authorList>
    </citation>
    <scope>NUCLEOTIDE SEQUENCE [LARGE SCALE GENOMIC DNA]</scope>
    <source>
        <strain evidence="10">DCEP-RM93M</strain>
    </source>
</reference>
<evidence type="ECO:0000256" key="2">
    <source>
        <dbReference type="ARBA" id="ARBA00022679"/>
    </source>
</evidence>
<feature type="domain" description="Integrase zinc-binding" evidence="9">
    <location>
        <begin position="188"/>
        <end position="240"/>
    </location>
</feature>
<sequence>MQMELNEMSRNSFPSTKAVVIIRLIAGSLRWAETAHTYLQCVTIDKEALAIVAAVKKFRDYICGRHVEIRTDHSPLLGLLAHNRATPQMVSPRLLCRRILLNAYDYELVHYAGKSIANANALSRLPASCPEFPIPSPGDNVLMLETMQYSPLTPDDISQMTAKDPGWPNREVTEEPLRPFLYRKMVVPKEGRLHVLEALLSAHRGIVRMKALARSCVWWPKWNDDIEVLVRTCSVCQMSHHAPGQLPTHPWEVTRKPWERLHIDFTGPVDGKIFLLLLTHSQNGLRLFGSTTPAIVINNLRGIFATHGPPRVMSLTMQRHLRLKSLACSPEEMQFVASYHSSSKRAV</sequence>
<keyword evidence="4" id="KW-0540">Nuclease</keyword>
<dbReference type="PANTHER" id="PTHR37984:SF12">
    <property type="entry name" value="RIBONUCLEASE H"/>
    <property type="match status" value="1"/>
</dbReference>
<keyword evidence="3" id="KW-0548">Nucleotidyltransferase</keyword>
<keyword evidence="5" id="KW-0255">Endonuclease</keyword>
<dbReference type="InterPro" id="IPR041588">
    <property type="entry name" value="Integrase_H2C2"/>
</dbReference>
<evidence type="ECO:0000256" key="7">
    <source>
        <dbReference type="ARBA" id="ARBA00022918"/>
    </source>
</evidence>
<keyword evidence="7" id="KW-0695">RNA-directed DNA polymerase</keyword>
<dbReference type="Gene3D" id="1.10.340.70">
    <property type="match status" value="1"/>
</dbReference>
<feature type="domain" description="Reverse transcriptase RNase H-like" evidence="8">
    <location>
        <begin position="42"/>
        <end position="96"/>
    </location>
</feature>
<dbReference type="Proteomes" id="UP000030764">
    <property type="component" value="Unassembled WGS sequence"/>
</dbReference>
<evidence type="ECO:0000259" key="8">
    <source>
        <dbReference type="Pfam" id="PF17917"/>
    </source>
</evidence>
<dbReference type="GO" id="GO:0003964">
    <property type="term" value="F:RNA-directed DNA polymerase activity"/>
    <property type="evidence" value="ECO:0007669"/>
    <property type="project" value="UniProtKB-KW"/>
</dbReference>
<accession>A0A085LVA7</accession>
<dbReference type="EC" id="2.7.7.49" evidence="1"/>
<dbReference type="Pfam" id="PF17917">
    <property type="entry name" value="RT_RNaseH"/>
    <property type="match status" value="1"/>
</dbReference>
<evidence type="ECO:0000256" key="6">
    <source>
        <dbReference type="ARBA" id="ARBA00022801"/>
    </source>
</evidence>
<evidence type="ECO:0000259" key="9">
    <source>
        <dbReference type="Pfam" id="PF17921"/>
    </source>
</evidence>
<dbReference type="GO" id="GO:0016787">
    <property type="term" value="F:hydrolase activity"/>
    <property type="evidence" value="ECO:0007669"/>
    <property type="project" value="UniProtKB-KW"/>
</dbReference>
<evidence type="ECO:0000256" key="1">
    <source>
        <dbReference type="ARBA" id="ARBA00012493"/>
    </source>
</evidence>
<name>A0A085LVA7_9BILA</name>
<dbReference type="PANTHER" id="PTHR37984">
    <property type="entry name" value="PROTEIN CBG26694"/>
    <property type="match status" value="1"/>
</dbReference>
<evidence type="ECO:0000313" key="10">
    <source>
        <dbReference type="EMBL" id="KFD48903.1"/>
    </source>
</evidence>
<keyword evidence="11" id="KW-1185">Reference proteome</keyword>
<evidence type="ECO:0000313" key="11">
    <source>
        <dbReference type="Proteomes" id="UP000030764"/>
    </source>
</evidence>
<evidence type="ECO:0000256" key="3">
    <source>
        <dbReference type="ARBA" id="ARBA00022695"/>
    </source>
</evidence>
<protein>
    <recommendedName>
        <fullName evidence="1">RNA-directed DNA polymerase</fullName>
        <ecNumber evidence="1">2.7.7.49</ecNumber>
    </recommendedName>
</protein>